<reference evidence="1 2" key="1">
    <citation type="submission" date="2023-07" db="EMBL/GenBank/DDBJ databases">
        <title>Sorghum-associated microbial communities from plants grown in Nebraska, USA.</title>
        <authorList>
            <person name="Schachtman D."/>
        </authorList>
    </citation>
    <scope>NUCLEOTIDE SEQUENCE [LARGE SCALE GENOMIC DNA]</scope>
    <source>
        <strain evidence="1 2">CC482</strain>
    </source>
</reference>
<protein>
    <submittedName>
        <fullName evidence="1">Uncharacterized protein</fullName>
    </submittedName>
</protein>
<keyword evidence="2" id="KW-1185">Reference proteome</keyword>
<dbReference type="EMBL" id="JAUSSU010000011">
    <property type="protein sequence ID" value="MDQ0115493.1"/>
    <property type="molecule type" value="Genomic_DNA"/>
</dbReference>
<comment type="caution">
    <text evidence="1">The sequence shown here is derived from an EMBL/GenBank/DDBJ whole genome shotgun (WGS) entry which is preliminary data.</text>
</comment>
<evidence type="ECO:0000313" key="2">
    <source>
        <dbReference type="Proteomes" id="UP001229346"/>
    </source>
</evidence>
<gene>
    <name evidence="1" type="ORF">J2T15_004960</name>
</gene>
<name>A0ABT9U915_PAEHA</name>
<organism evidence="1 2">
    <name type="scientific">Paenibacillus harenae</name>
    <dbReference type="NCBI Taxonomy" id="306543"/>
    <lineage>
        <taxon>Bacteria</taxon>
        <taxon>Bacillati</taxon>
        <taxon>Bacillota</taxon>
        <taxon>Bacilli</taxon>
        <taxon>Bacillales</taxon>
        <taxon>Paenibacillaceae</taxon>
        <taxon>Paenibacillus</taxon>
    </lineage>
</organism>
<sequence length="38" mass="4529">MLELILWHHLEQPEFYACDGEDEYDNSISNAKAEHRHS</sequence>
<dbReference type="Proteomes" id="UP001229346">
    <property type="component" value="Unassembled WGS sequence"/>
</dbReference>
<proteinExistence type="predicted"/>
<evidence type="ECO:0000313" key="1">
    <source>
        <dbReference type="EMBL" id="MDQ0115493.1"/>
    </source>
</evidence>
<accession>A0ABT9U915</accession>